<dbReference type="GO" id="GO:0008270">
    <property type="term" value="F:zinc ion binding"/>
    <property type="evidence" value="ECO:0007669"/>
    <property type="project" value="InterPro"/>
</dbReference>
<feature type="domain" description="Zn(2)-C6 fungal-type" evidence="3">
    <location>
        <begin position="38"/>
        <end position="68"/>
    </location>
</feature>
<dbReference type="Pfam" id="PF04082">
    <property type="entry name" value="Fungal_trans"/>
    <property type="match status" value="1"/>
</dbReference>
<evidence type="ECO:0000313" key="4">
    <source>
        <dbReference type="EMBL" id="KAF1923885.1"/>
    </source>
</evidence>
<evidence type="ECO:0000259" key="3">
    <source>
        <dbReference type="PROSITE" id="PS50048"/>
    </source>
</evidence>
<dbReference type="InterPro" id="IPR053187">
    <property type="entry name" value="Notoamide_regulator"/>
</dbReference>
<evidence type="ECO:0000313" key="5">
    <source>
        <dbReference type="Proteomes" id="UP000800082"/>
    </source>
</evidence>
<evidence type="ECO:0000256" key="2">
    <source>
        <dbReference type="ARBA" id="ARBA00023242"/>
    </source>
</evidence>
<evidence type="ECO:0000256" key="1">
    <source>
        <dbReference type="ARBA" id="ARBA00022723"/>
    </source>
</evidence>
<reference evidence="4" key="1">
    <citation type="journal article" date="2020" name="Stud. Mycol.">
        <title>101 Dothideomycetes genomes: a test case for predicting lifestyles and emergence of pathogens.</title>
        <authorList>
            <person name="Haridas S."/>
            <person name="Albert R."/>
            <person name="Binder M."/>
            <person name="Bloem J."/>
            <person name="Labutti K."/>
            <person name="Salamov A."/>
            <person name="Andreopoulos B."/>
            <person name="Baker S."/>
            <person name="Barry K."/>
            <person name="Bills G."/>
            <person name="Bluhm B."/>
            <person name="Cannon C."/>
            <person name="Castanera R."/>
            <person name="Culley D."/>
            <person name="Daum C."/>
            <person name="Ezra D."/>
            <person name="Gonzalez J."/>
            <person name="Henrissat B."/>
            <person name="Kuo A."/>
            <person name="Liang C."/>
            <person name="Lipzen A."/>
            <person name="Lutzoni F."/>
            <person name="Magnuson J."/>
            <person name="Mondo S."/>
            <person name="Nolan M."/>
            <person name="Ohm R."/>
            <person name="Pangilinan J."/>
            <person name="Park H.-J."/>
            <person name="Ramirez L."/>
            <person name="Alfaro M."/>
            <person name="Sun H."/>
            <person name="Tritt A."/>
            <person name="Yoshinaga Y."/>
            <person name="Zwiers L.-H."/>
            <person name="Turgeon B."/>
            <person name="Goodwin S."/>
            <person name="Spatafora J."/>
            <person name="Crous P."/>
            <person name="Grigoriev I."/>
        </authorList>
    </citation>
    <scope>NUCLEOTIDE SEQUENCE</scope>
    <source>
        <strain evidence="4">CBS 183.55</strain>
    </source>
</reference>
<dbReference type="CDD" id="cd00067">
    <property type="entry name" value="GAL4"/>
    <property type="match status" value="1"/>
</dbReference>
<dbReference type="InterPro" id="IPR001138">
    <property type="entry name" value="Zn2Cys6_DnaBD"/>
</dbReference>
<protein>
    <recommendedName>
        <fullName evidence="3">Zn(2)-C6 fungal-type domain-containing protein</fullName>
    </recommendedName>
</protein>
<accession>A0A6A5R6W3</accession>
<dbReference type="PROSITE" id="PS00463">
    <property type="entry name" value="ZN2_CY6_FUNGAL_1"/>
    <property type="match status" value="1"/>
</dbReference>
<dbReference type="Proteomes" id="UP000800082">
    <property type="component" value="Unassembled WGS sequence"/>
</dbReference>
<keyword evidence="1" id="KW-0479">Metal-binding</keyword>
<dbReference type="PANTHER" id="PTHR47256:SF1">
    <property type="entry name" value="ZN(II)2CYS6 TRANSCRIPTION FACTOR (EUROFUNG)"/>
    <property type="match status" value="1"/>
</dbReference>
<keyword evidence="5" id="KW-1185">Reference proteome</keyword>
<dbReference type="SMART" id="SM00066">
    <property type="entry name" value="GAL4"/>
    <property type="match status" value="1"/>
</dbReference>
<dbReference type="InterPro" id="IPR007219">
    <property type="entry name" value="XnlR_reg_dom"/>
</dbReference>
<dbReference type="OrthoDB" id="426882at2759"/>
<dbReference type="GO" id="GO:0000981">
    <property type="term" value="F:DNA-binding transcription factor activity, RNA polymerase II-specific"/>
    <property type="evidence" value="ECO:0007669"/>
    <property type="project" value="InterPro"/>
</dbReference>
<proteinExistence type="predicted"/>
<sequence>MDLSKQTLRPQRPIFPKPPHYRKNEETCRVKLTKRSSACGECRARKTKCDGARPKCQACVPRETACDYRLTESRQVRMHRSSMQEKKRAEVSHELLQLMKSSSDNDAINILLRLRAGADPEAVVRQVKDGNLLMQLSLVPETRRRYDLPYITEMPAFLLTPENPYKPPSTFYAQLNLQDPGISSCYTKPYHAAVVFDALVDKVTISTWTTIISSDELLRQLLRSFFQHAYAEWFPFHKDLFLSDMVANRTQFCSPLLVNAVLANACYSSSSLHDRAKYWIPDNLTYKFTAEAKRLWDVENASGRRCLTTIQASQILSVIMDFNGINALGRTYTNQGLNMACDLDLFRSIPEGINEQMRKARIWTAWSLYAWHSMISYYFHQSPRILEPPAEPLPENPQWYGEIYLQYPPNEKLIPMRLNHSFRTKCQLRSIKSAISQRAFDDTNLERGAWLTPAETNVFCSKLNTWFETLPEHLNSSRVVFPKDIGTHLEYLSVITDLLLPGVSEDMEYNALTRESPTGASIESPAMKVLNANRSKETLLRSYFLRHSFDNFDPMLVNFIIERLGASIADLGADHPAALHQRLPVKEILRSTLILCATGLRAQARNYCVCNLAYYGLQSQMRPEDLQLLLTYAKPPEETDMPPSDHDAVTSWPLPIIRMSEDPKKSALSKMVKDYHASKGGTDSRSTFPQACPLSAICD</sequence>
<dbReference type="SUPFAM" id="SSF57701">
    <property type="entry name" value="Zn2/Cys6 DNA-binding domain"/>
    <property type="match status" value="1"/>
</dbReference>
<dbReference type="CDD" id="cd12148">
    <property type="entry name" value="fungal_TF_MHR"/>
    <property type="match status" value="1"/>
</dbReference>
<dbReference type="PANTHER" id="PTHR47256">
    <property type="entry name" value="ZN(II)2CYS6 TRANSCRIPTION FACTOR (EUROFUNG)-RELATED"/>
    <property type="match status" value="1"/>
</dbReference>
<keyword evidence="2" id="KW-0539">Nucleus</keyword>
<name>A0A6A5R6W3_9PLEO</name>
<gene>
    <name evidence="4" type="ORF">M421DRAFT_404860</name>
</gene>
<dbReference type="PROSITE" id="PS50048">
    <property type="entry name" value="ZN2_CY6_FUNGAL_2"/>
    <property type="match status" value="1"/>
</dbReference>
<organism evidence="4 5">
    <name type="scientific">Didymella exigua CBS 183.55</name>
    <dbReference type="NCBI Taxonomy" id="1150837"/>
    <lineage>
        <taxon>Eukaryota</taxon>
        <taxon>Fungi</taxon>
        <taxon>Dikarya</taxon>
        <taxon>Ascomycota</taxon>
        <taxon>Pezizomycotina</taxon>
        <taxon>Dothideomycetes</taxon>
        <taxon>Pleosporomycetidae</taxon>
        <taxon>Pleosporales</taxon>
        <taxon>Pleosporineae</taxon>
        <taxon>Didymellaceae</taxon>
        <taxon>Didymella</taxon>
    </lineage>
</organism>
<dbReference type="Pfam" id="PF00172">
    <property type="entry name" value="Zn_clus"/>
    <property type="match status" value="1"/>
</dbReference>
<dbReference type="Gene3D" id="4.10.240.10">
    <property type="entry name" value="Zn(2)-C6 fungal-type DNA-binding domain"/>
    <property type="match status" value="1"/>
</dbReference>
<dbReference type="RefSeq" id="XP_033444138.1">
    <property type="nucleotide sequence ID" value="XM_033590281.1"/>
</dbReference>
<dbReference type="InterPro" id="IPR036864">
    <property type="entry name" value="Zn2-C6_fun-type_DNA-bd_sf"/>
</dbReference>
<dbReference type="EMBL" id="ML979000">
    <property type="protein sequence ID" value="KAF1923885.1"/>
    <property type="molecule type" value="Genomic_DNA"/>
</dbReference>
<dbReference type="AlphaFoldDB" id="A0A6A5R6W3"/>
<dbReference type="GeneID" id="54347944"/>